<dbReference type="Pfam" id="PF00817">
    <property type="entry name" value="IMS"/>
    <property type="match status" value="1"/>
</dbReference>
<dbReference type="Gene3D" id="3.30.70.270">
    <property type="match status" value="1"/>
</dbReference>
<evidence type="ECO:0000313" key="4">
    <source>
        <dbReference type="Proteomes" id="UP000229401"/>
    </source>
</evidence>
<protein>
    <recommendedName>
        <fullName evidence="2">UmuC domain-containing protein</fullName>
    </recommendedName>
</protein>
<proteinExistence type="inferred from homology"/>
<dbReference type="Gene3D" id="3.40.1170.60">
    <property type="match status" value="1"/>
</dbReference>
<dbReference type="GO" id="GO:0009432">
    <property type="term" value="P:SOS response"/>
    <property type="evidence" value="ECO:0007669"/>
    <property type="project" value="TreeGrafter"/>
</dbReference>
<dbReference type="InterPro" id="IPR050116">
    <property type="entry name" value="DNA_polymerase-Y"/>
</dbReference>
<dbReference type="SUPFAM" id="SSF56672">
    <property type="entry name" value="DNA/RNA polymerases"/>
    <property type="match status" value="1"/>
</dbReference>
<dbReference type="InterPro" id="IPR001126">
    <property type="entry name" value="UmuC"/>
</dbReference>
<gene>
    <name evidence="3" type="ORF">COY87_03775</name>
</gene>
<dbReference type="InterPro" id="IPR036775">
    <property type="entry name" value="DNA_pol_Y-fam_lit_finger_sf"/>
</dbReference>
<evidence type="ECO:0000256" key="1">
    <source>
        <dbReference type="ARBA" id="ARBA00010945"/>
    </source>
</evidence>
<dbReference type="GO" id="GO:0005829">
    <property type="term" value="C:cytosol"/>
    <property type="evidence" value="ECO:0007669"/>
    <property type="project" value="TreeGrafter"/>
</dbReference>
<dbReference type="Proteomes" id="UP000229401">
    <property type="component" value="Unassembled WGS sequence"/>
</dbReference>
<comment type="caution">
    <text evidence="3">The sequence shown here is derived from an EMBL/GenBank/DDBJ whole genome shotgun (WGS) entry which is preliminary data.</text>
</comment>
<sequence>MELPLNKNKPLVMHIDLNSCFATVCQQAHIHLRGKPVVIAAYPTNNGCILSPSIEAKKLGIKVGMRVRDAKLISKDVIVRETDPMMVRDVHIKFKKIFQDYTPYVTPQSIDEAVLDFTGMESFLKRSLTNIAQEIKIRLRKEIGEWISCSIGIGTNRFLAKTGASIKKPDGLELINHTRIKEVYGKLALTDLNGINKRFEVRLNMQGIFTPLQFLYAPLPLLQKQVFQSILGYYWFLRLRGYEIDNVEFSRKSFGQDYALGKKTADVQELSVILMKLCEKMGRRLRRAGYEARGLHIAFLYNDYTFWHKGKKGNTTLSSTVDLYKNLLLLFHLQPEKKVVIKISISCYDLVKKNASQLELFDEDRNKKTKVSETLDKVNDQYGEFTIIPALMMESDNLALDRIAFGGVKELEDLYSSKQ</sequence>
<dbReference type="GO" id="GO:0003684">
    <property type="term" value="F:damaged DNA binding"/>
    <property type="evidence" value="ECO:0007669"/>
    <property type="project" value="InterPro"/>
</dbReference>
<dbReference type="GO" id="GO:0042276">
    <property type="term" value="P:error-prone translesion synthesis"/>
    <property type="evidence" value="ECO:0007669"/>
    <property type="project" value="TreeGrafter"/>
</dbReference>
<dbReference type="InterPro" id="IPR017961">
    <property type="entry name" value="DNA_pol_Y-fam_little_finger"/>
</dbReference>
<dbReference type="SUPFAM" id="SSF100879">
    <property type="entry name" value="Lesion bypass DNA polymerase (Y-family), little finger domain"/>
    <property type="match status" value="1"/>
</dbReference>
<organism evidence="3 4">
    <name type="scientific">Candidatus Roizmanbacteria bacterium CG_4_10_14_0_8_um_filter_33_9</name>
    <dbReference type="NCBI Taxonomy" id="1974826"/>
    <lineage>
        <taxon>Bacteria</taxon>
        <taxon>Candidatus Roizmaniibacteriota</taxon>
    </lineage>
</organism>
<dbReference type="PANTHER" id="PTHR11076:SF35">
    <property type="entry name" value="DNA REPAIR PROTEIN HOMOLOG YOBH"/>
    <property type="match status" value="1"/>
</dbReference>
<dbReference type="EMBL" id="PFLI01000126">
    <property type="protein sequence ID" value="PIY71894.1"/>
    <property type="molecule type" value="Genomic_DNA"/>
</dbReference>
<dbReference type="PROSITE" id="PS50173">
    <property type="entry name" value="UMUC"/>
    <property type="match status" value="1"/>
</dbReference>
<name>A0A2M7QHU4_9BACT</name>
<dbReference type="PANTHER" id="PTHR11076">
    <property type="entry name" value="DNA REPAIR POLYMERASE UMUC / TRANSFERASE FAMILY MEMBER"/>
    <property type="match status" value="1"/>
</dbReference>
<dbReference type="Gene3D" id="3.30.1490.100">
    <property type="entry name" value="DNA polymerase, Y-family, little finger domain"/>
    <property type="match status" value="1"/>
</dbReference>
<reference evidence="4" key="1">
    <citation type="submission" date="2017-09" db="EMBL/GenBank/DDBJ databases">
        <title>Depth-based differentiation of microbial function through sediment-hosted aquifers and enrichment of novel symbionts in the deep terrestrial subsurface.</title>
        <authorList>
            <person name="Probst A.J."/>
            <person name="Ladd B."/>
            <person name="Jarett J.K."/>
            <person name="Geller-Mcgrath D.E."/>
            <person name="Sieber C.M.K."/>
            <person name="Emerson J.B."/>
            <person name="Anantharaman K."/>
            <person name="Thomas B.C."/>
            <person name="Malmstrom R."/>
            <person name="Stieglmeier M."/>
            <person name="Klingl A."/>
            <person name="Woyke T."/>
            <person name="Ryan C.M."/>
            <person name="Banfield J.F."/>
        </authorList>
    </citation>
    <scope>NUCLEOTIDE SEQUENCE [LARGE SCALE GENOMIC DNA]</scope>
</reference>
<accession>A0A2M7QHU4</accession>
<dbReference type="GO" id="GO:0006281">
    <property type="term" value="P:DNA repair"/>
    <property type="evidence" value="ECO:0007669"/>
    <property type="project" value="InterPro"/>
</dbReference>
<evidence type="ECO:0000313" key="3">
    <source>
        <dbReference type="EMBL" id="PIY71894.1"/>
    </source>
</evidence>
<comment type="similarity">
    <text evidence="1">Belongs to the DNA polymerase type-Y family.</text>
</comment>
<dbReference type="InterPro" id="IPR043502">
    <property type="entry name" value="DNA/RNA_pol_sf"/>
</dbReference>
<evidence type="ECO:0000259" key="2">
    <source>
        <dbReference type="PROSITE" id="PS50173"/>
    </source>
</evidence>
<dbReference type="AlphaFoldDB" id="A0A2M7QHU4"/>
<dbReference type="GO" id="GO:0003887">
    <property type="term" value="F:DNA-directed DNA polymerase activity"/>
    <property type="evidence" value="ECO:0007669"/>
    <property type="project" value="TreeGrafter"/>
</dbReference>
<feature type="domain" description="UmuC" evidence="2">
    <location>
        <begin position="12"/>
        <end position="196"/>
    </location>
</feature>
<dbReference type="InterPro" id="IPR043128">
    <property type="entry name" value="Rev_trsase/Diguanyl_cyclase"/>
</dbReference>
<dbReference type="Pfam" id="PF11799">
    <property type="entry name" value="IMS_C"/>
    <property type="match status" value="1"/>
</dbReference>